<dbReference type="Gene3D" id="3.40.50.720">
    <property type="entry name" value="NAD(P)-binding Rossmann-like Domain"/>
    <property type="match status" value="1"/>
</dbReference>
<protein>
    <submittedName>
        <fullName evidence="3">UDP-2-acetamido-2,6-beta-L-arabino-hexul-4-ose reductase</fullName>
    </submittedName>
</protein>
<dbReference type="AlphaFoldDB" id="A0A1G6GEJ0"/>
<dbReference type="PANTHER" id="PTHR43245">
    <property type="entry name" value="BIFUNCTIONAL POLYMYXIN RESISTANCE PROTEIN ARNA"/>
    <property type="match status" value="1"/>
</dbReference>
<feature type="domain" description="Capsular polysaccharide assembling protein CapF C-terminal" evidence="2">
    <location>
        <begin position="250"/>
        <end position="361"/>
    </location>
</feature>
<dbReference type="InterPro" id="IPR036291">
    <property type="entry name" value="NAD(P)-bd_dom_sf"/>
</dbReference>
<dbReference type="Pfam" id="PF01370">
    <property type="entry name" value="Epimerase"/>
    <property type="match status" value="1"/>
</dbReference>
<organism evidence="3 4">
    <name type="scientific">Raineyella antarctica</name>
    <dbReference type="NCBI Taxonomy" id="1577474"/>
    <lineage>
        <taxon>Bacteria</taxon>
        <taxon>Bacillati</taxon>
        <taxon>Actinomycetota</taxon>
        <taxon>Actinomycetes</taxon>
        <taxon>Propionibacteriales</taxon>
        <taxon>Propionibacteriaceae</taxon>
        <taxon>Raineyella</taxon>
    </lineage>
</organism>
<dbReference type="RefSeq" id="WP_092606356.1">
    <property type="nucleotide sequence ID" value="NZ_FMYF01000002.1"/>
</dbReference>
<name>A0A1G6GEJ0_9ACTN</name>
<dbReference type="Gene3D" id="2.60.120.10">
    <property type="entry name" value="Jelly Rolls"/>
    <property type="match status" value="1"/>
</dbReference>
<dbReference type="InterPro" id="IPR001509">
    <property type="entry name" value="Epimerase_deHydtase"/>
</dbReference>
<dbReference type="EMBL" id="FMYF01000002">
    <property type="protein sequence ID" value="SDB80390.1"/>
    <property type="molecule type" value="Genomic_DNA"/>
</dbReference>
<reference evidence="3 4" key="1">
    <citation type="submission" date="2016-06" db="EMBL/GenBank/DDBJ databases">
        <authorList>
            <person name="Olsen C.W."/>
            <person name="Carey S."/>
            <person name="Hinshaw L."/>
            <person name="Karasin A.I."/>
        </authorList>
    </citation>
    <scope>NUCLEOTIDE SEQUENCE [LARGE SCALE GENOMIC DNA]</scope>
    <source>
        <strain evidence="3 4">LZ-22</strain>
    </source>
</reference>
<dbReference type="Pfam" id="PF14667">
    <property type="entry name" value="Polysacc_synt_C"/>
    <property type="match status" value="1"/>
</dbReference>
<evidence type="ECO:0000259" key="1">
    <source>
        <dbReference type="Pfam" id="PF01370"/>
    </source>
</evidence>
<gene>
    <name evidence="3" type="ORF">GA0111570_102180</name>
</gene>
<proteinExistence type="predicted"/>
<sequence length="365" mass="39744">MKILLTGADGFLGWHTRTRLSAQGDHEVVPVTRSMWGQLSALARDVDAIIHVAGVNAHGEPTGNSDLAAQVAEAARNSDSCTRIVYANTIHAGNGTPYGSDKARSAEILSEVAAEKGAKFVNLRFPNLFGEHARPNYNTFVATFIQAVIDGTVPNIVDRPIALLHAQEAAQALIDGLTLERTASEAEALALPIMGSQATVRGVYDMLLHFDRLYSKGDIPALRSPFEVSLFNSYRAALFPLRSPIPLVKHADQRGSFFETVRVVDGGGQTSFSTTVPGVTRGNHYHLRKIERFVVLSGNARISLRRIFSDEVVSFDVSGDEPCVVDMPTMWSHNIINIGSETLTTLFWINELFDPGDPDTFAEVV</sequence>
<evidence type="ECO:0000313" key="4">
    <source>
        <dbReference type="Proteomes" id="UP000199086"/>
    </source>
</evidence>
<dbReference type="SUPFAM" id="SSF51182">
    <property type="entry name" value="RmlC-like cupins"/>
    <property type="match status" value="1"/>
</dbReference>
<feature type="domain" description="NAD-dependent epimerase/dehydratase" evidence="1">
    <location>
        <begin position="3"/>
        <end position="150"/>
    </location>
</feature>
<dbReference type="CDD" id="cd07007">
    <property type="entry name" value="cupin_CapF-like_C"/>
    <property type="match status" value="1"/>
</dbReference>
<keyword evidence="4" id="KW-1185">Reference proteome</keyword>
<accession>A0A1G6GEJ0</accession>
<dbReference type="InterPro" id="IPR014710">
    <property type="entry name" value="RmlC-like_jellyroll"/>
</dbReference>
<dbReference type="OrthoDB" id="9801785at2"/>
<dbReference type="SUPFAM" id="SSF51735">
    <property type="entry name" value="NAD(P)-binding Rossmann-fold domains"/>
    <property type="match status" value="1"/>
</dbReference>
<evidence type="ECO:0000313" key="3">
    <source>
        <dbReference type="EMBL" id="SDB80390.1"/>
    </source>
</evidence>
<evidence type="ECO:0000259" key="2">
    <source>
        <dbReference type="Pfam" id="PF14667"/>
    </source>
</evidence>
<dbReference type="InterPro" id="IPR050177">
    <property type="entry name" value="Lipid_A_modif_metabolic_enz"/>
</dbReference>
<dbReference type="Proteomes" id="UP000199086">
    <property type="component" value="Unassembled WGS sequence"/>
</dbReference>
<dbReference type="InterPro" id="IPR029303">
    <property type="entry name" value="CapF_C"/>
</dbReference>
<dbReference type="InterPro" id="IPR011051">
    <property type="entry name" value="RmlC_Cupin_sf"/>
</dbReference>
<dbReference type="STRING" id="1577474.GA0111570_102180"/>